<accession>A0A7C3RM62</accession>
<evidence type="ECO:0008006" key="2">
    <source>
        <dbReference type="Google" id="ProtNLM"/>
    </source>
</evidence>
<reference evidence="1" key="1">
    <citation type="journal article" date="2020" name="mSystems">
        <title>Genome- and Community-Level Interaction Insights into Carbon Utilization and Element Cycling Functions of Hydrothermarchaeota in Hydrothermal Sediment.</title>
        <authorList>
            <person name="Zhou Z."/>
            <person name="Liu Y."/>
            <person name="Xu W."/>
            <person name="Pan J."/>
            <person name="Luo Z.H."/>
            <person name="Li M."/>
        </authorList>
    </citation>
    <scope>NUCLEOTIDE SEQUENCE [LARGE SCALE GENOMIC DNA]</scope>
    <source>
        <strain evidence="1">SpSt-87</strain>
    </source>
</reference>
<dbReference type="Gene3D" id="2.40.400.10">
    <property type="entry name" value="Acetoacetate decarboxylase-like"/>
    <property type="match status" value="1"/>
</dbReference>
<name>A0A7C3RM62_ARCFL</name>
<protein>
    <recommendedName>
        <fullName evidence="2">Acetoacetate decarboxylase</fullName>
    </recommendedName>
</protein>
<dbReference type="GO" id="GO:0016829">
    <property type="term" value="F:lyase activity"/>
    <property type="evidence" value="ECO:0007669"/>
    <property type="project" value="InterPro"/>
</dbReference>
<proteinExistence type="predicted"/>
<comment type="caution">
    <text evidence="1">The sequence shown here is derived from an EMBL/GenBank/DDBJ whole genome shotgun (WGS) entry which is preliminary data.</text>
</comment>
<sequence>MLRGSREGLSIPLDASLYGALGQSMKARDAVTEYINCECVMAFFLTDRSVESILPEGFELTPSTLAAVFIAHYPFSTIGPYYEMFTLIQVSFDGELGYYLPYIYVDNDAAMAGGREVVGAPKKFAKMGIEKYMDIVMGYLERPPGKRLLTLSVKPEQRIPDAIVDSMLPEKTPVYSLRMLPPIEGGDGLAQVVRWYAYMRLHEDAEIAYDHVKLGTRRIWGGEATLTYDSPSLSDPVHKVEVKQILMGAYMHYDMALRPDKVVKEWKL</sequence>
<dbReference type="Pfam" id="PF06314">
    <property type="entry name" value="ADC"/>
    <property type="match status" value="1"/>
</dbReference>
<gene>
    <name evidence="1" type="ORF">ENW66_08080</name>
</gene>
<dbReference type="InterPro" id="IPR023375">
    <property type="entry name" value="ADC_dom_sf"/>
</dbReference>
<dbReference type="AlphaFoldDB" id="A0A7C3RM62"/>
<organism evidence="1">
    <name type="scientific">Archaeoglobus fulgidus</name>
    <dbReference type="NCBI Taxonomy" id="2234"/>
    <lineage>
        <taxon>Archaea</taxon>
        <taxon>Methanobacteriati</taxon>
        <taxon>Methanobacteriota</taxon>
        <taxon>Archaeoglobi</taxon>
        <taxon>Archaeoglobales</taxon>
        <taxon>Archaeoglobaceae</taxon>
        <taxon>Archaeoglobus</taxon>
    </lineage>
</organism>
<dbReference type="InterPro" id="IPR010451">
    <property type="entry name" value="Acetoacetate_decarboxylase"/>
</dbReference>
<dbReference type="EMBL" id="DTLB01000047">
    <property type="protein sequence ID" value="HFW32885.1"/>
    <property type="molecule type" value="Genomic_DNA"/>
</dbReference>
<dbReference type="SUPFAM" id="SSF160104">
    <property type="entry name" value="Acetoacetate decarboxylase-like"/>
    <property type="match status" value="1"/>
</dbReference>
<evidence type="ECO:0000313" key="1">
    <source>
        <dbReference type="EMBL" id="HFW32885.1"/>
    </source>
</evidence>